<protein>
    <submittedName>
        <fullName evidence="1">Uncharacterized protein</fullName>
    </submittedName>
</protein>
<dbReference type="RefSeq" id="WP_184192535.1">
    <property type="nucleotide sequence ID" value="NZ_JACHGW010000001.1"/>
</dbReference>
<organism evidence="1 2">
    <name type="scientific">Armatimonas rosea</name>
    <dbReference type="NCBI Taxonomy" id="685828"/>
    <lineage>
        <taxon>Bacteria</taxon>
        <taxon>Bacillati</taxon>
        <taxon>Armatimonadota</taxon>
        <taxon>Armatimonadia</taxon>
        <taxon>Armatimonadales</taxon>
        <taxon>Armatimonadaceae</taxon>
        <taxon>Armatimonas</taxon>
    </lineage>
</organism>
<dbReference type="Proteomes" id="UP000520814">
    <property type="component" value="Unassembled WGS sequence"/>
</dbReference>
<name>A0A7W9SN50_ARMRO</name>
<dbReference type="EMBL" id="JACHGW010000001">
    <property type="protein sequence ID" value="MBB6048913.1"/>
    <property type="molecule type" value="Genomic_DNA"/>
</dbReference>
<gene>
    <name evidence="1" type="ORF">HNQ39_000675</name>
</gene>
<dbReference type="AlphaFoldDB" id="A0A7W9SN50"/>
<evidence type="ECO:0000313" key="1">
    <source>
        <dbReference type="EMBL" id="MBB6048913.1"/>
    </source>
</evidence>
<proteinExistence type="predicted"/>
<reference evidence="1 2" key="1">
    <citation type="submission" date="2020-08" db="EMBL/GenBank/DDBJ databases">
        <title>Genomic Encyclopedia of Type Strains, Phase IV (KMG-IV): sequencing the most valuable type-strain genomes for metagenomic binning, comparative biology and taxonomic classification.</title>
        <authorList>
            <person name="Goeker M."/>
        </authorList>
    </citation>
    <scope>NUCLEOTIDE SEQUENCE [LARGE SCALE GENOMIC DNA]</scope>
    <source>
        <strain evidence="1 2">DSM 23562</strain>
    </source>
</reference>
<keyword evidence="2" id="KW-1185">Reference proteome</keyword>
<accession>A0A7W9SN50</accession>
<sequence length="80" mass="9377">MTVYIVQKLDWKYDDAFYCLYDDEPVKAFAKKHDAEVYQPLLEKEARESWQGQGRYCIGENGDCDEPDAFFEIVALELES</sequence>
<evidence type="ECO:0000313" key="2">
    <source>
        <dbReference type="Proteomes" id="UP000520814"/>
    </source>
</evidence>
<comment type="caution">
    <text evidence="1">The sequence shown here is derived from an EMBL/GenBank/DDBJ whole genome shotgun (WGS) entry which is preliminary data.</text>
</comment>